<feature type="binding site" evidence="15">
    <location>
        <position position="88"/>
    </location>
    <ligand>
        <name>Mg(2+)</name>
        <dbReference type="ChEBI" id="CHEBI:18420"/>
        <label>2</label>
        <note>catalytic</note>
    </ligand>
</feature>
<feature type="binding site" evidence="14">
    <location>
        <begin position="219"/>
        <end position="220"/>
    </location>
    <ligand>
        <name>ATP</name>
        <dbReference type="ChEBI" id="CHEBI:30616"/>
    </ligand>
</feature>
<evidence type="ECO:0000256" key="6">
    <source>
        <dbReference type="ARBA" id="ARBA00022723"/>
    </source>
</evidence>
<dbReference type="Pfam" id="PF04928">
    <property type="entry name" value="PAP_central"/>
    <property type="match status" value="1"/>
</dbReference>
<evidence type="ECO:0000256" key="5">
    <source>
        <dbReference type="ARBA" id="ARBA00022679"/>
    </source>
</evidence>
<evidence type="ECO:0000256" key="10">
    <source>
        <dbReference type="ARBA" id="ARBA00022884"/>
    </source>
</evidence>
<evidence type="ECO:0000256" key="4">
    <source>
        <dbReference type="ARBA" id="ARBA00022664"/>
    </source>
</evidence>
<feature type="domain" description="Poly(A) polymerase nucleotidyltransferase" evidence="19">
    <location>
        <begin position="1"/>
        <end position="187"/>
    </location>
</feature>
<keyword evidence="8 13" id="KW-0067">ATP-binding</keyword>
<dbReference type="Gene3D" id="1.10.1410.10">
    <property type="match status" value="1"/>
</dbReference>
<dbReference type="PANTHER" id="PTHR10682:SF10">
    <property type="entry name" value="POLYNUCLEOTIDE ADENYLYLTRANSFERASE"/>
    <property type="match status" value="1"/>
</dbReference>
<comment type="similarity">
    <text evidence="3 13">Belongs to the poly(A) polymerase family.</text>
</comment>
<dbReference type="FunFam" id="3.30.460.10:FF:000002">
    <property type="entry name" value="Poly(A) polymerase alpha, putative"/>
    <property type="match status" value="1"/>
</dbReference>
<dbReference type="InterPro" id="IPR048840">
    <property type="entry name" value="PolA_pol_NTPase"/>
</dbReference>
<evidence type="ECO:0000256" key="2">
    <source>
        <dbReference type="ARBA" id="ARBA00004123"/>
    </source>
</evidence>
<keyword evidence="4 13" id="KW-0507">mRNA processing</keyword>
<dbReference type="GO" id="GO:0046872">
    <property type="term" value="F:metal ion binding"/>
    <property type="evidence" value="ECO:0007669"/>
    <property type="project" value="UniProtKB-KW"/>
</dbReference>
<dbReference type="Pfam" id="PF04926">
    <property type="entry name" value="PAP_RNA-bind"/>
    <property type="match status" value="1"/>
</dbReference>
<evidence type="ECO:0000259" key="19">
    <source>
        <dbReference type="Pfam" id="PF20750"/>
    </source>
</evidence>
<evidence type="ECO:0000313" key="20">
    <source>
        <dbReference type="EMBL" id="KAF9509862.1"/>
    </source>
</evidence>
<keyword evidence="7 13" id="KW-0547">Nucleotide-binding</keyword>
<dbReference type="AlphaFoldDB" id="A0A9P6AQ32"/>
<dbReference type="FunFam" id="1.10.1410.10:FF:000001">
    <property type="entry name" value="Putative poly(A) polymerase gamma"/>
    <property type="match status" value="1"/>
</dbReference>
<dbReference type="InterPro" id="IPR043519">
    <property type="entry name" value="NT_sf"/>
</dbReference>
<evidence type="ECO:0000256" key="14">
    <source>
        <dbReference type="PIRSR" id="PIRSR018425-1"/>
    </source>
</evidence>
<feature type="binding site" evidence="15">
    <location>
        <position position="140"/>
    </location>
    <ligand>
        <name>Mg(2+)</name>
        <dbReference type="ChEBI" id="CHEBI:18420"/>
        <label>2</label>
        <note>catalytic</note>
    </ligand>
</feature>
<name>A0A9P6AQ32_9AGAM</name>
<feature type="binding site" evidence="14">
    <location>
        <position position="140"/>
    </location>
    <ligand>
        <name>ATP</name>
        <dbReference type="ChEBI" id="CHEBI:30616"/>
    </ligand>
</feature>
<feature type="binding site" evidence="14">
    <location>
        <position position="201"/>
    </location>
    <ligand>
        <name>ATP</name>
        <dbReference type="ChEBI" id="CHEBI:30616"/>
    </ligand>
</feature>
<protein>
    <recommendedName>
        <fullName evidence="13">Poly(A) polymerase</fullName>
        <ecNumber evidence="13">2.7.7.19</ecNumber>
    </recommendedName>
</protein>
<dbReference type="Gene3D" id="3.30.70.590">
    <property type="entry name" value="Poly(A) polymerase predicted RNA binding domain"/>
    <property type="match status" value="1"/>
</dbReference>
<comment type="cofactor">
    <cofactor evidence="1">
        <name>Mn(2+)</name>
        <dbReference type="ChEBI" id="CHEBI:29035"/>
    </cofactor>
</comment>
<keyword evidence="21" id="KW-1185">Reference proteome</keyword>
<comment type="subcellular location">
    <subcellularLocation>
        <location evidence="2 13">Nucleus</location>
    </subcellularLocation>
</comment>
<evidence type="ECO:0000313" key="21">
    <source>
        <dbReference type="Proteomes" id="UP000886523"/>
    </source>
</evidence>
<keyword evidence="9 15" id="KW-0460">Magnesium</keyword>
<dbReference type="InterPro" id="IPR011068">
    <property type="entry name" value="NuclTrfase_I-like_C"/>
</dbReference>
<evidence type="ECO:0000256" key="16">
    <source>
        <dbReference type="SAM" id="MobiDB-lite"/>
    </source>
</evidence>
<dbReference type="SUPFAM" id="SSF81301">
    <property type="entry name" value="Nucleotidyltransferase"/>
    <property type="match status" value="1"/>
</dbReference>
<dbReference type="FunFam" id="3.30.70.590:FF:000003">
    <property type="entry name" value="Poly(A) polymerase"/>
    <property type="match status" value="1"/>
</dbReference>
<evidence type="ECO:0000259" key="18">
    <source>
        <dbReference type="Pfam" id="PF04928"/>
    </source>
</evidence>
<dbReference type="CDD" id="cd05402">
    <property type="entry name" value="NT_PAP_TUTase"/>
    <property type="match status" value="1"/>
</dbReference>
<evidence type="ECO:0000256" key="15">
    <source>
        <dbReference type="PIRSR" id="PIRSR018425-2"/>
    </source>
</evidence>
<dbReference type="Pfam" id="PF20750">
    <property type="entry name" value="PAP_NTPase"/>
    <property type="match status" value="1"/>
</dbReference>
<feature type="compositionally biased region" description="Basic and acidic residues" evidence="16">
    <location>
        <begin position="520"/>
        <end position="529"/>
    </location>
</feature>
<dbReference type="OrthoDB" id="412748at2759"/>
<dbReference type="InterPro" id="IPR014492">
    <property type="entry name" value="PolyA_polymerase"/>
</dbReference>
<feature type="domain" description="Poly(A) polymerase RNA-binding" evidence="17">
    <location>
        <begin position="339"/>
        <end position="506"/>
    </location>
</feature>
<comment type="catalytic activity">
    <reaction evidence="13">
        <text>RNA(n) + ATP = RNA(n)-3'-adenine ribonucleotide + diphosphate</text>
        <dbReference type="Rhea" id="RHEA:11332"/>
        <dbReference type="Rhea" id="RHEA-COMP:14527"/>
        <dbReference type="Rhea" id="RHEA-COMP:17347"/>
        <dbReference type="ChEBI" id="CHEBI:30616"/>
        <dbReference type="ChEBI" id="CHEBI:33019"/>
        <dbReference type="ChEBI" id="CHEBI:140395"/>
        <dbReference type="ChEBI" id="CHEBI:173115"/>
        <dbReference type="EC" id="2.7.7.19"/>
    </reaction>
</comment>
<reference evidence="20" key="1">
    <citation type="journal article" date="2020" name="Nat. Commun.">
        <title>Large-scale genome sequencing of mycorrhizal fungi provides insights into the early evolution of symbiotic traits.</title>
        <authorList>
            <person name="Miyauchi S."/>
            <person name="Kiss E."/>
            <person name="Kuo A."/>
            <person name="Drula E."/>
            <person name="Kohler A."/>
            <person name="Sanchez-Garcia M."/>
            <person name="Morin E."/>
            <person name="Andreopoulos B."/>
            <person name="Barry K.W."/>
            <person name="Bonito G."/>
            <person name="Buee M."/>
            <person name="Carver A."/>
            <person name="Chen C."/>
            <person name="Cichocki N."/>
            <person name="Clum A."/>
            <person name="Culley D."/>
            <person name="Crous P.W."/>
            <person name="Fauchery L."/>
            <person name="Girlanda M."/>
            <person name="Hayes R.D."/>
            <person name="Keri Z."/>
            <person name="LaButti K."/>
            <person name="Lipzen A."/>
            <person name="Lombard V."/>
            <person name="Magnuson J."/>
            <person name="Maillard F."/>
            <person name="Murat C."/>
            <person name="Nolan M."/>
            <person name="Ohm R.A."/>
            <person name="Pangilinan J."/>
            <person name="Pereira M.F."/>
            <person name="Perotto S."/>
            <person name="Peter M."/>
            <person name="Pfister S."/>
            <person name="Riley R."/>
            <person name="Sitrit Y."/>
            <person name="Stielow J.B."/>
            <person name="Szollosi G."/>
            <person name="Zifcakova L."/>
            <person name="Stursova M."/>
            <person name="Spatafora J.W."/>
            <person name="Tedersoo L."/>
            <person name="Vaario L.M."/>
            <person name="Yamada A."/>
            <person name="Yan M."/>
            <person name="Wang P."/>
            <person name="Xu J."/>
            <person name="Bruns T."/>
            <person name="Baldrian P."/>
            <person name="Vilgalys R."/>
            <person name="Dunand C."/>
            <person name="Henrissat B."/>
            <person name="Grigoriev I.V."/>
            <person name="Hibbett D."/>
            <person name="Nagy L.G."/>
            <person name="Martin F.M."/>
        </authorList>
    </citation>
    <scope>NUCLEOTIDE SEQUENCE</scope>
    <source>
        <strain evidence="20">UP504</strain>
    </source>
</reference>
<dbReference type="GO" id="GO:1990817">
    <property type="term" value="F:poly(A) RNA polymerase activity"/>
    <property type="evidence" value="ECO:0007669"/>
    <property type="project" value="UniProtKB-UniRule"/>
</dbReference>
<feature type="compositionally biased region" description="Polar residues" evidence="16">
    <location>
        <begin position="540"/>
        <end position="584"/>
    </location>
</feature>
<dbReference type="PANTHER" id="PTHR10682">
    <property type="entry name" value="POLY A POLYMERASE"/>
    <property type="match status" value="1"/>
</dbReference>
<feature type="domain" description="Poly(A) polymerase central" evidence="18">
    <location>
        <begin position="192"/>
        <end position="337"/>
    </location>
</feature>
<evidence type="ECO:0000256" key="12">
    <source>
        <dbReference type="ARBA" id="ARBA00023242"/>
    </source>
</evidence>
<feature type="binding site" evidence="15">
    <location>
        <position position="88"/>
    </location>
    <ligand>
        <name>Mg(2+)</name>
        <dbReference type="ChEBI" id="CHEBI:18420"/>
        <label>1</label>
        <note>catalytic</note>
    </ligand>
</feature>
<dbReference type="GO" id="GO:0031123">
    <property type="term" value="P:RNA 3'-end processing"/>
    <property type="evidence" value="ECO:0007669"/>
    <property type="project" value="InterPro"/>
</dbReference>
<dbReference type="GO" id="GO:0005524">
    <property type="term" value="F:ATP binding"/>
    <property type="evidence" value="ECO:0007669"/>
    <property type="project" value="UniProtKB-UniRule"/>
</dbReference>
<evidence type="ECO:0000256" key="7">
    <source>
        <dbReference type="ARBA" id="ARBA00022741"/>
    </source>
</evidence>
<evidence type="ECO:0000256" key="13">
    <source>
        <dbReference type="PIRNR" id="PIRNR018425"/>
    </source>
</evidence>
<dbReference type="EC" id="2.7.7.19" evidence="13"/>
<keyword evidence="10" id="KW-0694">RNA-binding</keyword>
<accession>A0A9P6AQ32</accession>
<dbReference type="GO" id="GO:0005634">
    <property type="term" value="C:nucleus"/>
    <property type="evidence" value="ECO:0007669"/>
    <property type="project" value="UniProtKB-SubCell"/>
</dbReference>
<feature type="binding site" evidence="15">
    <location>
        <position position="86"/>
    </location>
    <ligand>
        <name>Mg(2+)</name>
        <dbReference type="ChEBI" id="CHEBI:18420"/>
        <label>2</label>
        <note>catalytic</note>
    </ligand>
</feature>
<feature type="binding site" evidence="14">
    <location>
        <position position="210"/>
    </location>
    <ligand>
        <name>ATP</name>
        <dbReference type="ChEBI" id="CHEBI:30616"/>
    </ligand>
</feature>
<proteinExistence type="inferred from homology"/>
<dbReference type="Proteomes" id="UP000886523">
    <property type="component" value="Unassembled WGS sequence"/>
</dbReference>
<feature type="region of interest" description="Disordered" evidence="16">
    <location>
        <begin position="497"/>
        <end position="596"/>
    </location>
</feature>
<dbReference type="SUPFAM" id="SSF81631">
    <property type="entry name" value="PAP/OAS1 substrate-binding domain"/>
    <property type="match status" value="1"/>
</dbReference>
<evidence type="ECO:0000256" key="8">
    <source>
        <dbReference type="ARBA" id="ARBA00022840"/>
    </source>
</evidence>
<keyword evidence="12 13" id="KW-0539">Nucleus</keyword>
<dbReference type="SUPFAM" id="SSF55003">
    <property type="entry name" value="PAP/Archaeal CCA-adding enzyme, C-terminal domain"/>
    <property type="match status" value="1"/>
</dbReference>
<evidence type="ECO:0000256" key="11">
    <source>
        <dbReference type="ARBA" id="ARBA00023211"/>
    </source>
</evidence>
<comment type="function">
    <text evidence="13">Polymerase that creates the 3'-poly(A) tail of mRNA's.</text>
</comment>
<feature type="binding site" evidence="14">
    <location>
        <begin position="86"/>
        <end position="88"/>
    </location>
    <ligand>
        <name>ATP</name>
        <dbReference type="ChEBI" id="CHEBI:30616"/>
    </ligand>
</feature>
<evidence type="ECO:0000256" key="1">
    <source>
        <dbReference type="ARBA" id="ARBA00001936"/>
    </source>
</evidence>
<keyword evidence="6 15" id="KW-0479">Metal-binding</keyword>
<dbReference type="InterPro" id="IPR007010">
    <property type="entry name" value="PolA_pol_RNA-bd_dom"/>
</dbReference>
<dbReference type="GO" id="GO:0006397">
    <property type="term" value="P:mRNA processing"/>
    <property type="evidence" value="ECO:0007669"/>
    <property type="project" value="UniProtKB-KW"/>
</dbReference>
<organism evidence="20 21">
    <name type="scientific">Hydnum rufescens UP504</name>
    <dbReference type="NCBI Taxonomy" id="1448309"/>
    <lineage>
        <taxon>Eukaryota</taxon>
        <taxon>Fungi</taxon>
        <taxon>Dikarya</taxon>
        <taxon>Basidiomycota</taxon>
        <taxon>Agaricomycotina</taxon>
        <taxon>Agaricomycetes</taxon>
        <taxon>Cantharellales</taxon>
        <taxon>Hydnaceae</taxon>
        <taxon>Hydnum</taxon>
    </lineage>
</organism>
<keyword evidence="11" id="KW-0464">Manganese</keyword>
<evidence type="ECO:0000256" key="3">
    <source>
        <dbReference type="ARBA" id="ARBA00010912"/>
    </source>
</evidence>
<dbReference type="GO" id="GO:0003723">
    <property type="term" value="F:RNA binding"/>
    <property type="evidence" value="ECO:0007669"/>
    <property type="project" value="UniProtKB-UniRule"/>
</dbReference>
<dbReference type="Gene3D" id="3.30.460.10">
    <property type="entry name" value="Beta Polymerase, domain 2"/>
    <property type="match status" value="1"/>
</dbReference>
<evidence type="ECO:0000256" key="9">
    <source>
        <dbReference type="ARBA" id="ARBA00022842"/>
    </source>
</evidence>
<dbReference type="InterPro" id="IPR007012">
    <property type="entry name" value="PolA_pol_cen_dom"/>
</dbReference>
<dbReference type="PIRSF" id="PIRSF018425">
    <property type="entry name" value="PolyA_polymerase"/>
    <property type="match status" value="1"/>
</dbReference>
<keyword evidence="5 13" id="KW-0808">Transferase</keyword>
<feature type="binding site" evidence="15">
    <location>
        <position position="86"/>
    </location>
    <ligand>
        <name>Mg(2+)</name>
        <dbReference type="ChEBI" id="CHEBI:18420"/>
        <label>1</label>
        <note>catalytic</note>
    </ligand>
</feature>
<feature type="binding site" evidence="14">
    <location>
        <begin position="73"/>
        <end position="75"/>
    </location>
    <ligand>
        <name>ATP</name>
        <dbReference type="ChEBI" id="CHEBI:30616"/>
    </ligand>
</feature>
<comment type="caution">
    <text evidence="20">The sequence shown here is derived from an EMBL/GenBank/DDBJ whole genome shotgun (WGS) entry which is preliminary data.</text>
</comment>
<dbReference type="EMBL" id="MU129027">
    <property type="protein sequence ID" value="KAF9509862.1"/>
    <property type="molecule type" value="Genomic_DNA"/>
</dbReference>
<sequence>MAGPTPREIEVTETLKEELIRQKTYESQEESILREIVLGRVAALVRKFVTTVMMQRGFSEAVASAAGGKIFTFGSYRLGVHGPGSDIDTLCVVPKHIERDDFFTHFEPMLRDFEGATDVAGVPDAYVPIITANISGVAIDFLFARLALSVIPDDLELRDDNLLRNLDERCVRSLGGSRVNDQILRLVPNVAVFRDSLRCIKLWAQRRAIYSNVNGFLGGVAWAILVARICQLYPNASSGAIVSRFFIIVYQWEWPSPIMLKPIEDGPLMVRVWNPRLYPSDRAHRMPIITPAYPAMCSTHNVTQSTQAIMSLEFKRAAEVVDRVMAGTAEWSELFAKHDFFHKYHNYLRVTASTGDPNLQLKWAGTVESRMRQLVMKLEFVDGIAVAHPFVKGFDAVYYCKSEQELDAVAQGEISETVAKQALEDIAGLPSGRTVYTATFYIGLGLRAKQSGTSGMRKLDISYPTSEFVKMVKSWEQFEAGTMAIVIGHIKSSGLPDSCFDPGEREGPVKQLKRTKSKKIKDNGEDVPNKKRRSEAHIPDNSSALSVTLSGNDHLPSDQSATSNRSDQQASSGAPKSPPVSISSALAERAEEAYVSRSEIVKSSVLPFGENVTVATGAVTSAS</sequence>
<evidence type="ECO:0000259" key="17">
    <source>
        <dbReference type="Pfam" id="PF04926"/>
    </source>
</evidence>
<comment type="cofactor">
    <cofactor evidence="15">
        <name>Mg(2+)</name>
        <dbReference type="ChEBI" id="CHEBI:18420"/>
    </cofactor>
    <text evidence="15">Binds 2 magnesium ions. Also active with manganese.</text>
</comment>
<gene>
    <name evidence="20" type="ORF">BS47DRAFT_1348675</name>
</gene>